<evidence type="ECO:0000313" key="2">
    <source>
        <dbReference type="Proteomes" id="UP000002117"/>
    </source>
</evidence>
<protein>
    <submittedName>
        <fullName evidence="1">Orf103</fullName>
    </submittedName>
</protein>
<name>Q5ULL1_9CAUD</name>
<dbReference type="KEGG" id="vg:3197462"/>
<gene>
    <name evidence="1" type="ORF">orf103</name>
</gene>
<dbReference type="EMBL" id="AY682195">
    <property type="protein sequence ID" value="AAV35923.1"/>
    <property type="molecule type" value="Genomic_DNA"/>
</dbReference>
<sequence length="607" mass="64673">MTTTITSAESYKRIYPLFYDSRPHVETNFDDSRLSNTASDSAKNIFMLGSATNGDPTKVYEIRTSQQATKIFGSGDLVDGIKLAFDPTGNSVTNGGTVYALRVDNAKQASLVKDGLTFTSSIFGTNANQVSVALDNDVFGVPRITVNYSPDNYERTYTNIGQMFSITYSGKSASAGYTVSHDTDGKAILLTLGSGDSIDKLTNVATFDLTMSKYDTIAKLMQAISATPNFSASVVGSPSVNTSYLDEVTSPVDVKTAPAVVTAKIGDAISKLGYDPYVVVTQTSNNKPIVNGVSAGTGSATASVTTAPESFPANFDTAFLTGGSTGDVPVSWADKFNGAIGNNVYYIIPLTSEENIHAELQAFIDEQHVLGYNYHAFVGGGFAEPLEQILSRQVNINDSRFGLVGQSGHVQEGGESVHVPAYLMAAYVGGLSSSLGVAVPITNKKLALVDLDQNFSGDDLNTLNQNGVIGIEHLVNRNATGGYYIVQDVSTNTVSSSHVDGSLYLGELTDFLFDNLRFVLRDTYIGSNIRSTSADDIKSTVASYLYSEMNNDDGLIVDFSESDIVVTISGTVVYIQFAVAPTQEIKNIVVSGTYSNYSATSEDNTTK</sequence>
<dbReference type="OrthoDB" id="1218at10239"/>
<reference evidence="1 2" key="1">
    <citation type="journal article" date="2004" name="J. Bacteriol.">
        <title>Lactobacillus plantarum bacteriophage LP65: a new member of the SPO1-like genus of the family Myoviridae.</title>
        <authorList>
            <person name="Chibani-Chennoufi S."/>
            <person name="Dillmann M.L."/>
            <person name="Marvin-Guy L."/>
            <person name="Rami-Shojaei S."/>
            <person name="Brussow H."/>
        </authorList>
    </citation>
    <scope>NUCLEOTIDE SEQUENCE</scope>
</reference>
<organism evidence="1 2">
    <name type="scientific">Lactobacillus phage LP65</name>
    <dbReference type="NCBI Taxonomy" id="2892344"/>
    <lineage>
        <taxon>Viruses</taxon>
        <taxon>Duplodnaviria</taxon>
        <taxon>Heunggongvirae</taxon>
        <taxon>Uroviricota</taxon>
        <taxon>Caudoviricetes</taxon>
        <taxon>Herelleviridae</taxon>
        <taxon>Salchichonvirus</taxon>
        <taxon>Salchichonvirus LP65</taxon>
    </lineage>
</organism>
<evidence type="ECO:0000313" key="1">
    <source>
        <dbReference type="EMBL" id="AAV35923.1"/>
    </source>
</evidence>
<dbReference type="Proteomes" id="UP000002117">
    <property type="component" value="Segment"/>
</dbReference>
<dbReference type="RefSeq" id="YP_164738.1">
    <property type="nucleotide sequence ID" value="NC_006565.1"/>
</dbReference>
<accession>Q5ULL1</accession>
<keyword evidence="2" id="KW-1185">Reference proteome</keyword>
<proteinExistence type="predicted"/>